<reference evidence="3 4" key="1">
    <citation type="submission" date="2019-09" db="EMBL/GenBank/DDBJ databases">
        <authorList>
            <person name="Chandra G."/>
            <person name="Truman W A."/>
        </authorList>
    </citation>
    <scope>NUCLEOTIDE SEQUENCE [LARGE SCALE GENOMIC DNA]</scope>
    <source>
        <strain evidence="3">PS925</strain>
    </source>
</reference>
<sequence length="137" mass="14720">MHKEWEKLSPITGSVIVVEDDPILRLLMVEILSEIGLQTVDFGTADEALTHVLGMSVSCPLVIADQGLPGDLQGADFIELMKAKSPTTATILTSGYGLDPSIVPSSSAYLDKPWSMDEFVTAVAKALQPSHPLRNTQ</sequence>
<keyword evidence="1" id="KW-0597">Phosphoprotein</keyword>
<dbReference type="InterPro" id="IPR011006">
    <property type="entry name" value="CheY-like_superfamily"/>
</dbReference>
<organism evidence="3 4">
    <name type="scientific">Pseudomonas fluorescens</name>
    <dbReference type="NCBI Taxonomy" id="294"/>
    <lineage>
        <taxon>Bacteria</taxon>
        <taxon>Pseudomonadati</taxon>
        <taxon>Pseudomonadota</taxon>
        <taxon>Gammaproteobacteria</taxon>
        <taxon>Pseudomonadales</taxon>
        <taxon>Pseudomonadaceae</taxon>
        <taxon>Pseudomonas</taxon>
    </lineage>
</organism>
<proteinExistence type="predicted"/>
<protein>
    <recommendedName>
        <fullName evidence="2">Response regulatory domain-containing protein</fullName>
    </recommendedName>
</protein>
<dbReference type="PROSITE" id="PS50110">
    <property type="entry name" value="RESPONSE_REGULATORY"/>
    <property type="match status" value="1"/>
</dbReference>
<dbReference type="EMBL" id="CABVJG010000011">
    <property type="protein sequence ID" value="VVQ14211.1"/>
    <property type="molecule type" value="Genomic_DNA"/>
</dbReference>
<feature type="modified residue" description="4-aspartylphosphate" evidence="1">
    <location>
        <position position="65"/>
    </location>
</feature>
<evidence type="ECO:0000313" key="3">
    <source>
        <dbReference type="EMBL" id="VVQ14211.1"/>
    </source>
</evidence>
<name>A0A5E7USM3_PSEFL</name>
<dbReference type="GO" id="GO:0000160">
    <property type="term" value="P:phosphorelay signal transduction system"/>
    <property type="evidence" value="ECO:0007669"/>
    <property type="project" value="InterPro"/>
</dbReference>
<accession>A0A5E7USM3</accession>
<dbReference type="SMART" id="SM00448">
    <property type="entry name" value="REC"/>
    <property type="match status" value="1"/>
</dbReference>
<dbReference type="Gene3D" id="3.40.50.2300">
    <property type="match status" value="1"/>
</dbReference>
<feature type="domain" description="Response regulatory" evidence="2">
    <location>
        <begin position="14"/>
        <end position="127"/>
    </location>
</feature>
<dbReference type="Proteomes" id="UP000412311">
    <property type="component" value="Unassembled WGS sequence"/>
</dbReference>
<dbReference type="AlphaFoldDB" id="A0A5E7USM3"/>
<gene>
    <name evidence="3" type="ORF">PS925_03878</name>
</gene>
<evidence type="ECO:0000259" key="2">
    <source>
        <dbReference type="PROSITE" id="PS50110"/>
    </source>
</evidence>
<dbReference type="SUPFAM" id="SSF52172">
    <property type="entry name" value="CheY-like"/>
    <property type="match status" value="1"/>
</dbReference>
<dbReference type="RefSeq" id="WP_150794493.1">
    <property type="nucleotide sequence ID" value="NZ_CABVJG010000011.1"/>
</dbReference>
<evidence type="ECO:0000256" key="1">
    <source>
        <dbReference type="PROSITE-ProRule" id="PRU00169"/>
    </source>
</evidence>
<dbReference type="Pfam" id="PF00072">
    <property type="entry name" value="Response_reg"/>
    <property type="match status" value="1"/>
</dbReference>
<evidence type="ECO:0000313" key="4">
    <source>
        <dbReference type="Proteomes" id="UP000412311"/>
    </source>
</evidence>
<dbReference type="InterPro" id="IPR001789">
    <property type="entry name" value="Sig_transdc_resp-reg_receiver"/>
</dbReference>